<keyword evidence="11 12" id="KW-0472">Membrane</keyword>
<dbReference type="OrthoDB" id="9815607at2"/>
<evidence type="ECO:0000256" key="8">
    <source>
        <dbReference type="ARBA" id="ARBA00022692"/>
    </source>
</evidence>
<keyword evidence="6 12" id="KW-1003">Cell membrane</keyword>
<dbReference type="RefSeq" id="WP_008060557.1">
    <property type="nucleotide sequence ID" value="NZ_AFHG01000043.1"/>
</dbReference>
<keyword evidence="10 12" id="KW-1133">Transmembrane helix</keyword>
<evidence type="ECO:0000256" key="5">
    <source>
        <dbReference type="ARBA" id="ARBA00022448"/>
    </source>
</evidence>
<dbReference type="GO" id="GO:1903607">
    <property type="term" value="P:cytochrome c biosynthetic process"/>
    <property type="evidence" value="ECO:0007669"/>
    <property type="project" value="TreeGrafter"/>
</dbReference>
<dbReference type="GO" id="GO:0015886">
    <property type="term" value="P:heme transport"/>
    <property type="evidence" value="ECO:0007669"/>
    <property type="project" value="InterPro"/>
</dbReference>
<dbReference type="PANTHER" id="PTHR37531">
    <property type="entry name" value="HEME EXPORTER PROTEIN D"/>
    <property type="match status" value="1"/>
</dbReference>
<evidence type="ECO:0000256" key="6">
    <source>
        <dbReference type="ARBA" id="ARBA00022475"/>
    </source>
</evidence>
<feature type="transmembrane region" description="Helical" evidence="12">
    <location>
        <begin position="12"/>
        <end position="37"/>
    </location>
</feature>
<dbReference type="PANTHER" id="PTHR37531:SF1">
    <property type="entry name" value="HEME EXPORTER PROTEIN D"/>
    <property type="match status" value="1"/>
</dbReference>
<reference evidence="13 14" key="1">
    <citation type="journal article" date="2011" name="J. Bacteriol.">
        <title>Genome sequence of Methyloversatilis universalis FAM5T, a methylotrophic representative of the order Rhodocyclales.</title>
        <authorList>
            <person name="Kittichotirat W."/>
            <person name="Good N.M."/>
            <person name="Hall R."/>
            <person name="Bringel F."/>
            <person name="Lajus A."/>
            <person name="Medigue C."/>
            <person name="Smalley N.E."/>
            <person name="Beck D."/>
            <person name="Bumgarner R."/>
            <person name="Vuilleumier S."/>
            <person name="Kalyuzhnaya M.G."/>
        </authorList>
    </citation>
    <scope>NUCLEOTIDE SEQUENCE [LARGE SCALE GENOMIC DNA]</scope>
    <source>
        <strain evidence="14">ATCC BAA-1314 / JCM 13912 / FAM5</strain>
    </source>
</reference>
<dbReference type="STRING" id="1000565.METUNv1_01599"/>
<evidence type="ECO:0000256" key="9">
    <source>
        <dbReference type="ARBA" id="ARBA00022748"/>
    </source>
</evidence>
<keyword evidence="7 12" id="KW-0997">Cell inner membrane</keyword>
<dbReference type="Proteomes" id="UP000005019">
    <property type="component" value="Unassembled WGS sequence"/>
</dbReference>
<evidence type="ECO:0000313" key="14">
    <source>
        <dbReference type="Proteomes" id="UP000005019"/>
    </source>
</evidence>
<evidence type="ECO:0000256" key="11">
    <source>
        <dbReference type="ARBA" id="ARBA00023136"/>
    </source>
</evidence>
<dbReference type="AlphaFoldDB" id="F5RBF6"/>
<dbReference type="InterPro" id="IPR007078">
    <property type="entry name" value="Haem_export_protD_CcmD"/>
</dbReference>
<evidence type="ECO:0000256" key="10">
    <source>
        <dbReference type="ARBA" id="ARBA00022989"/>
    </source>
</evidence>
<organism evidence="13 14">
    <name type="scientific">Methyloversatilis universalis (strain ATCC BAA-1314 / DSM 25237 / JCM 13912 / CCUG 52030 / FAM5)</name>
    <dbReference type="NCBI Taxonomy" id="1000565"/>
    <lineage>
        <taxon>Bacteria</taxon>
        <taxon>Pseudomonadati</taxon>
        <taxon>Pseudomonadota</taxon>
        <taxon>Betaproteobacteria</taxon>
        <taxon>Nitrosomonadales</taxon>
        <taxon>Sterolibacteriaceae</taxon>
        <taxon>Methyloversatilis</taxon>
    </lineage>
</organism>
<keyword evidence="8 12" id="KW-0812">Transmembrane</keyword>
<proteinExistence type="inferred from homology"/>
<evidence type="ECO:0000256" key="7">
    <source>
        <dbReference type="ARBA" id="ARBA00022519"/>
    </source>
</evidence>
<dbReference type="GO" id="GO:0005886">
    <property type="term" value="C:plasma membrane"/>
    <property type="evidence" value="ECO:0007669"/>
    <property type="project" value="UniProtKB-SubCell"/>
</dbReference>
<dbReference type="InterPro" id="IPR052075">
    <property type="entry name" value="Heme_exporter_D"/>
</dbReference>
<sequence length="65" mass="7454">MNWESASHFWAMGGYGFFVWTSYGVTAAVIAFELIALSRRMKRARAQVKRDVALDRIESEKRGRA</sequence>
<protein>
    <recommendedName>
        <fullName evidence="4 12">Heme exporter protein D</fullName>
    </recommendedName>
</protein>
<keyword evidence="9 12" id="KW-0201">Cytochrome c-type biogenesis</keyword>
<accession>F5RBF6</accession>
<dbReference type="NCBIfam" id="TIGR03141">
    <property type="entry name" value="cytochro_ccmD"/>
    <property type="match status" value="1"/>
</dbReference>
<evidence type="ECO:0000256" key="12">
    <source>
        <dbReference type="RuleBase" id="RU363101"/>
    </source>
</evidence>
<evidence type="ECO:0000313" key="13">
    <source>
        <dbReference type="EMBL" id="EGK72127.1"/>
    </source>
</evidence>
<evidence type="ECO:0000256" key="4">
    <source>
        <dbReference type="ARBA" id="ARBA00016461"/>
    </source>
</evidence>
<comment type="function">
    <text evidence="1 12">Required for the export of heme to the periplasm for the biogenesis of c-type cytochromes.</text>
</comment>
<comment type="similarity">
    <text evidence="3 12">Belongs to the CcmD/CycX/HelD family.</text>
</comment>
<comment type="caution">
    <text evidence="13">The sequence shown here is derived from an EMBL/GenBank/DDBJ whole genome shotgun (WGS) entry which is preliminary data.</text>
</comment>
<evidence type="ECO:0000256" key="1">
    <source>
        <dbReference type="ARBA" id="ARBA00002442"/>
    </source>
</evidence>
<keyword evidence="14" id="KW-1185">Reference proteome</keyword>
<evidence type="ECO:0000256" key="3">
    <source>
        <dbReference type="ARBA" id="ARBA00008741"/>
    </source>
</evidence>
<gene>
    <name evidence="13" type="ORF">METUNv1_01599</name>
</gene>
<keyword evidence="5 12" id="KW-0813">Transport</keyword>
<dbReference type="GO" id="GO:0017004">
    <property type="term" value="P:cytochrome complex assembly"/>
    <property type="evidence" value="ECO:0007669"/>
    <property type="project" value="UniProtKB-KW"/>
</dbReference>
<dbReference type="EMBL" id="AFHG01000043">
    <property type="protein sequence ID" value="EGK72127.1"/>
    <property type="molecule type" value="Genomic_DNA"/>
</dbReference>
<comment type="subcellular location">
    <subcellularLocation>
        <location evidence="2 12">Cell inner membrane</location>
        <topology evidence="2 12">Single-pass membrane protein</topology>
    </subcellularLocation>
</comment>
<dbReference type="eggNOG" id="COG3114">
    <property type="taxonomic scope" value="Bacteria"/>
</dbReference>
<dbReference type="Pfam" id="PF04995">
    <property type="entry name" value="CcmD"/>
    <property type="match status" value="1"/>
</dbReference>
<name>F5RBF6_METUF</name>
<evidence type="ECO:0000256" key="2">
    <source>
        <dbReference type="ARBA" id="ARBA00004377"/>
    </source>
</evidence>